<dbReference type="PANTHER" id="PTHR37227">
    <property type="entry name" value="OS01G0219000 PROTEIN"/>
    <property type="match status" value="1"/>
</dbReference>
<dbReference type="InterPro" id="IPR016565">
    <property type="entry name" value="Proteasome_assmbl_chp_1"/>
</dbReference>
<gene>
    <name evidence="1" type="ORF">WJX84_008791</name>
</gene>
<dbReference type="GO" id="GO:0043248">
    <property type="term" value="P:proteasome assembly"/>
    <property type="evidence" value="ECO:0007669"/>
    <property type="project" value="InterPro"/>
</dbReference>
<name>A0AAW1TCZ1_9CHLO</name>
<organism evidence="1 2">
    <name type="scientific">Apatococcus fuscideae</name>
    <dbReference type="NCBI Taxonomy" id="2026836"/>
    <lineage>
        <taxon>Eukaryota</taxon>
        <taxon>Viridiplantae</taxon>
        <taxon>Chlorophyta</taxon>
        <taxon>core chlorophytes</taxon>
        <taxon>Trebouxiophyceae</taxon>
        <taxon>Chlorellales</taxon>
        <taxon>Chlorellaceae</taxon>
        <taxon>Apatococcus</taxon>
    </lineage>
</organism>
<evidence type="ECO:0000313" key="2">
    <source>
        <dbReference type="Proteomes" id="UP001485043"/>
    </source>
</evidence>
<protein>
    <recommendedName>
        <fullName evidence="3">Proteasome assembly chaperone 1</fullName>
    </recommendedName>
</protein>
<dbReference type="PANTHER" id="PTHR37227:SF2">
    <property type="entry name" value="OS01G0219000 PROTEIN"/>
    <property type="match status" value="1"/>
</dbReference>
<proteinExistence type="predicted"/>
<dbReference type="Proteomes" id="UP001485043">
    <property type="component" value="Unassembled WGS sequence"/>
</dbReference>
<dbReference type="AlphaFoldDB" id="A0AAW1TCZ1"/>
<accession>A0AAW1TCZ1</accession>
<evidence type="ECO:0000313" key="1">
    <source>
        <dbReference type="EMBL" id="KAK9866447.1"/>
    </source>
</evidence>
<evidence type="ECO:0008006" key="3">
    <source>
        <dbReference type="Google" id="ProtNLM"/>
    </source>
</evidence>
<dbReference type="GO" id="GO:0005783">
    <property type="term" value="C:endoplasmic reticulum"/>
    <property type="evidence" value="ECO:0007669"/>
    <property type="project" value="InterPro"/>
</dbReference>
<keyword evidence="2" id="KW-1185">Reference proteome</keyword>
<comment type="caution">
    <text evidence="1">The sequence shown here is derived from an EMBL/GenBank/DDBJ whole genome shotgun (WGS) entry which is preliminary data.</text>
</comment>
<dbReference type="Pfam" id="PF16094">
    <property type="entry name" value="PAC1"/>
    <property type="match status" value="1"/>
</dbReference>
<dbReference type="EMBL" id="JALJOV010000162">
    <property type="protein sequence ID" value="KAK9866447.1"/>
    <property type="molecule type" value="Genomic_DNA"/>
</dbReference>
<sequence>MDFDPLTADFPERLEVDEEQEALAQTQPETHSPLVLWSSNMVAELQDSTLAVSQLVIGCSTDWLALLRLVPNKLEIVGSIILANHSLASSCLHPNLKDSTCLLVRAVGQPSLLVLCQYPVPDEQAVLWAETLYAHIKPEQTLIFASQPSRSFSIHNSEDPCCYALMTDRARSRASGKCRVPGLPAGQLLTGLPAALLSLCQVRQLEATMLVSDQAGAQYSRLQQLQRALSALLTTLPGQWSWLNLQEPAVRQAAKDLAAASPAARASLYA</sequence>
<reference evidence="1 2" key="1">
    <citation type="journal article" date="2024" name="Nat. Commun.">
        <title>Phylogenomics reveals the evolutionary origins of lichenization in chlorophyte algae.</title>
        <authorList>
            <person name="Puginier C."/>
            <person name="Libourel C."/>
            <person name="Otte J."/>
            <person name="Skaloud P."/>
            <person name="Haon M."/>
            <person name="Grisel S."/>
            <person name="Petersen M."/>
            <person name="Berrin J.G."/>
            <person name="Delaux P.M."/>
            <person name="Dal Grande F."/>
            <person name="Keller J."/>
        </authorList>
    </citation>
    <scope>NUCLEOTIDE SEQUENCE [LARGE SCALE GENOMIC DNA]</scope>
    <source>
        <strain evidence="1 2">SAG 2523</strain>
    </source>
</reference>